<dbReference type="Proteomes" id="UP001373714">
    <property type="component" value="Unassembled WGS sequence"/>
</dbReference>
<evidence type="ECO:0000256" key="1">
    <source>
        <dbReference type="SAM" id="SignalP"/>
    </source>
</evidence>
<evidence type="ECO:0000313" key="3">
    <source>
        <dbReference type="Proteomes" id="UP001373714"/>
    </source>
</evidence>
<comment type="caution">
    <text evidence="2">The sequence shown here is derived from an EMBL/GenBank/DDBJ whole genome shotgun (WGS) entry which is preliminary data.</text>
</comment>
<dbReference type="AlphaFoldDB" id="A0AAV9V5W2"/>
<dbReference type="GO" id="GO:0006508">
    <property type="term" value="P:proteolysis"/>
    <property type="evidence" value="ECO:0007669"/>
    <property type="project" value="InterPro"/>
</dbReference>
<evidence type="ECO:0008006" key="4">
    <source>
        <dbReference type="Google" id="ProtNLM"/>
    </source>
</evidence>
<gene>
    <name evidence="2" type="ORF">TWF730_008330</name>
</gene>
<dbReference type="Gene3D" id="3.40.50.200">
    <property type="entry name" value="Peptidase S8/S53 domain"/>
    <property type="match status" value="1"/>
</dbReference>
<organism evidence="2 3">
    <name type="scientific">Orbilia blumenaviensis</name>
    <dbReference type="NCBI Taxonomy" id="1796055"/>
    <lineage>
        <taxon>Eukaryota</taxon>
        <taxon>Fungi</taxon>
        <taxon>Dikarya</taxon>
        <taxon>Ascomycota</taxon>
        <taxon>Pezizomycotina</taxon>
        <taxon>Orbiliomycetes</taxon>
        <taxon>Orbiliales</taxon>
        <taxon>Orbiliaceae</taxon>
        <taxon>Orbilia</taxon>
    </lineage>
</organism>
<accession>A0AAV9V5W2</accession>
<sequence>MIGSCIFTFYLLFYLTWTADFNDPRISYYLDNEGIAEILGFETRLWWFVPKIEYMKNEPVLEKIHAHLVDFARDNQRKPEVDIYRSQSDHLGTIFFSLKLFITDDPEKIWHANRQYLLSYGEIPHSVADRFESVHDLKKMKVKRRFEGPEGGLGKKITLMARSGDSDLEEKYDTNIKGIEVFEEPFEDLQKLSQPKDTPLSELHGQYYRRTAGIPPTVIYMIDSGAWVSLVNTHKELSEVRLVDYLWAGPDPGVIIRDSDAYPHGTKVLSRIVGKRLGTAPHAAVVVVQLFNKYDYSSTAHYFDAMIRTYDHIVMKKPKSALINISWGIATGDQSGRYTSGSDKIIHKIKKDYDGVDASPEQEELGNLSTPEVVVRLSRYIVEHMENLGYVKIVTCVGNIEGEPAGLPAEEMERFPKTVVTLGATGIDDRIINQYWDQVRAYVPAQNIMVANYDPVDKSEAILPDDGVSFGTGSVTGMLATFLSEGVHIDNVIEHLYKLAHSRKPPDVEDPEGYYGPIVFNGIEKSEWPFTVGDQERLEEYTLF</sequence>
<feature type="chain" id="PRO_5044001568" description="Peptidase S8/S53 domain-containing protein" evidence="1">
    <location>
        <begin position="19"/>
        <end position="544"/>
    </location>
</feature>
<evidence type="ECO:0000313" key="2">
    <source>
        <dbReference type="EMBL" id="KAK6353908.1"/>
    </source>
</evidence>
<protein>
    <recommendedName>
        <fullName evidence="4">Peptidase S8/S53 domain-containing protein</fullName>
    </recommendedName>
</protein>
<feature type="signal peptide" evidence="1">
    <location>
        <begin position="1"/>
        <end position="18"/>
    </location>
</feature>
<dbReference type="EMBL" id="JAVHNS010000005">
    <property type="protein sequence ID" value="KAK6353908.1"/>
    <property type="molecule type" value="Genomic_DNA"/>
</dbReference>
<keyword evidence="3" id="KW-1185">Reference proteome</keyword>
<keyword evidence="1" id="KW-0732">Signal</keyword>
<dbReference type="SUPFAM" id="SSF52743">
    <property type="entry name" value="Subtilisin-like"/>
    <property type="match status" value="1"/>
</dbReference>
<dbReference type="GO" id="GO:0004252">
    <property type="term" value="F:serine-type endopeptidase activity"/>
    <property type="evidence" value="ECO:0007669"/>
    <property type="project" value="InterPro"/>
</dbReference>
<dbReference type="InterPro" id="IPR036852">
    <property type="entry name" value="Peptidase_S8/S53_dom_sf"/>
</dbReference>
<reference evidence="2 3" key="1">
    <citation type="submission" date="2019-10" db="EMBL/GenBank/DDBJ databases">
        <authorList>
            <person name="Palmer J.M."/>
        </authorList>
    </citation>
    <scope>NUCLEOTIDE SEQUENCE [LARGE SCALE GENOMIC DNA]</scope>
    <source>
        <strain evidence="2 3">TWF730</strain>
    </source>
</reference>
<name>A0AAV9V5W2_9PEZI</name>
<proteinExistence type="predicted"/>